<dbReference type="Proteomes" id="UP000636918">
    <property type="component" value="Unassembled WGS sequence"/>
</dbReference>
<dbReference type="Gene3D" id="3.90.1530.10">
    <property type="entry name" value="Conserved hypothetical protein from pyrococcus furiosus pfu- 392566-001, ParB domain"/>
    <property type="match status" value="1"/>
</dbReference>
<dbReference type="RefSeq" id="WP_201939060.1">
    <property type="nucleotide sequence ID" value="NZ_JAERSG010000005.1"/>
</dbReference>
<comment type="caution">
    <text evidence="2">The sequence shown here is derived from an EMBL/GenBank/DDBJ whole genome shotgun (WGS) entry which is preliminary data.</text>
</comment>
<keyword evidence="3" id="KW-1185">Reference proteome</keyword>
<accession>A0ABS1LC28</accession>
<reference evidence="2 3" key="1">
    <citation type="submission" date="2021-01" db="EMBL/GenBank/DDBJ databases">
        <title>Genome seq and assembly of Nocardiodes sp. G10.</title>
        <authorList>
            <person name="Chhetri G."/>
        </authorList>
    </citation>
    <scope>NUCLEOTIDE SEQUENCE [LARGE SCALE GENOMIC DNA]</scope>
    <source>
        <strain evidence="2 3">G10</strain>
    </source>
</reference>
<dbReference type="EMBL" id="JAERSG010000005">
    <property type="protein sequence ID" value="MBL0749250.1"/>
    <property type="molecule type" value="Genomic_DNA"/>
</dbReference>
<protein>
    <recommendedName>
        <fullName evidence="1">ParB-like N-terminal domain-containing protein</fullName>
    </recommendedName>
</protein>
<dbReference type="CDD" id="cd16387">
    <property type="entry name" value="ParB_N_Srx"/>
    <property type="match status" value="1"/>
</dbReference>
<evidence type="ECO:0000313" key="3">
    <source>
        <dbReference type="Proteomes" id="UP000636918"/>
    </source>
</evidence>
<dbReference type="SUPFAM" id="SSF110849">
    <property type="entry name" value="ParB/Sulfiredoxin"/>
    <property type="match status" value="1"/>
</dbReference>
<dbReference type="Pfam" id="PF02195">
    <property type="entry name" value="ParB_N"/>
    <property type="match status" value="1"/>
</dbReference>
<dbReference type="InterPro" id="IPR003115">
    <property type="entry name" value="ParB_N"/>
</dbReference>
<evidence type="ECO:0000259" key="1">
    <source>
        <dbReference type="Pfam" id="PF02195"/>
    </source>
</evidence>
<organism evidence="2 3">
    <name type="scientific">Nocardioides baculatus</name>
    <dbReference type="NCBI Taxonomy" id="2801337"/>
    <lineage>
        <taxon>Bacteria</taxon>
        <taxon>Bacillati</taxon>
        <taxon>Actinomycetota</taxon>
        <taxon>Actinomycetes</taxon>
        <taxon>Propionibacteriales</taxon>
        <taxon>Nocardioidaceae</taxon>
        <taxon>Nocardioides</taxon>
    </lineage>
</organism>
<gene>
    <name evidence="2" type="ORF">JI751_16640</name>
</gene>
<feature type="domain" description="ParB-like N-terminal" evidence="1">
    <location>
        <begin position="45"/>
        <end position="98"/>
    </location>
</feature>
<dbReference type="InterPro" id="IPR036086">
    <property type="entry name" value="ParB/Sulfiredoxin_sf"/>
</dbReference>
<proteinExistence type="predicted"/>
<sequence length="364" mass="40940">MTDDPHADRQLKYLRLGELEFDPENPRLPTHHHGTTREVAIEWLLDSANLLELMRSIGQQGYFPGEPILVTPSGDDTYKVLEGNRRFGACLLLANPDLATTKKRAVATAAAEADFTPSTIPALIFDDEDEVLNMLGYRHITGIQEWGPLAKARYLQRLWDSDAGPDEYFDRLKYIAKSIGSRSDYVARLLTSLGLYNAIEESEFFGIEDLDETTLSFSLLVLCMNRPAVAHFVGLEDGQDFSLDGLEISELEQLTRWLYEKIQGRATVLQESRNMTKLVEVLEHPDALSALRVRGTSLDMAHRLVGREEFSLNATLVEVLADLLSARRLVEADAVEVTQVELSSVDEVRMECESLRRGMIERAL</sequence>
<name>A0ABS1LC28_9ACTN</name>
<evidence type="ECO:0000313" key="2">
    <source>
        <dbReference type="EMBL" id="MBL0749250.1"/>
    </source>
</evidence>